<gene>
    <name evidence="3" type="ORF">PUP29_02590</name>
</gene>
<dbReference type="Gene3D" id="1.10.287.1490">
    <property type="match status" value="1"/>
</dbReference>
<dbReference type="AlphaFoldDB" id="A0AAU8AAJ1"/>
<evidence type="ECO:0000313" key="3">
    <source>
        <dbReference type="EMBL" id="XCC62830.1"/>
    </source>
</evidence>
<evidence type="ECO:0000259" key="2">
    <source>
        <dbReference type="Pfam" id="PF02591"/>
    </source>
</evidence>
<accession>A0AAU8AAJ1</accession>
<feature type="coiled-coil region" evidence="1">
    <location>
        <begin position="12"/>
        <end position="90"/>
    </location>
</feature>
<reference evidence="3" key="1">
    <citation type="submission" date="2023-02" db="EMBL/GenBank/DDBJ databases">
        <title>Gut commensal Christensenella minuta modulates host metabolism via a new class of secondary bile acids.</title>
        <authorList>
            <person name="Liu C."/>
        </authorList>
    </citation>
    <scope>NUCLEOTIDE SEQUENCE</scope>
    <source>
        <strain evidence="3">CA70</strain>
    </source>
</reference>
<sequence>MLSNDLKALWDYQAAENELESYERTLMNTETRKKLVHQQQVYKNNQQKLKQLEQESMLLQNKMSGIASQIDTLQKQMQEKKDEINEVSGYDLEDMFLEDVREMIQECEEIKASVEVSKRKIVEIMHRLEKSETEIKETLIKMSNAKKQFDILKEQHAKEVAAGKDDLDRLRANVVQAAKGIEPSLMERYKAIKQHRANPMAKLVGDRCEGCKMQLPSGVLQSLKVEGSIVECENCGRILFVAED</sequence>
<dbReference type="EMBL" id="CP117826">
    <property type="protein sequence ID" value="XCC62830.1"/>
    <property type="molecule type" value="Genomic_DNA"/>
</dbReference>
<dbReference type="RefSeq" id="WP_353423770.1">
    <property type="nucleotide sequence ID" value="NZ_CP117826.1"/>
</dbReference>
<feature type="coiled-coil region" evidence="1">
    <location>
        <begin position="128"/>
        <end position="173"/>
    </location>
</feature>
<dbReference type="InterPro" id="IPR003743">
    <property type="entry name" value="Zf-RING_7"/>
</dbReference>
<protein>
    <submittedName>
        <fullName evidence="3">C4-type zinc ribbon domain-containing protein</fullName>
    </submittedName>
</protein>
<organism evidence="3">
    <name type="scientific">Christensenella massiliensis</name>
    <dbReference type="NCBI Taxonomy" id="1805714"/>
    <lineage>
        <taxon>Bacteria</taxon>
        <taxon>Bacillati</taxon>
        <taxon>Bacillota</taxon>
        <taxon>Clostridia</taxon>
        <taxon>Christensenellales</taxon>
        <taxon>Christensenellaceae</taxon>
        <taxon>Christensenella</taxon>
    </lineage>
</organism>
<name>A0AAU8AAJ1_9FIRM</name>
<feature type="domain" description="C4-type zinc ribbon" evidence="2">
    <location>
        <begin position="207"/>
        <end position="239"/>
    </location>
</feature>
<proteinExistence type="predicted"/>
<keyword evidence="1" id="KW-0175">Coiled coil</keyword>
<evidence type="ECO:0000256" key="1">
    <source>
        <dbReference type="SAM" id="Coils"/>
    </source>
</evidence>
<dbReference type="Pfam" id="PF02591">
    <property type="entry name" value="Zn_ribbon_9"/>
    <property type="match status" value="1"/>
</dbReference>